<evidence type="ECO:0000256" key="6">
    <source>
        <dbReference type="ARBA" id="ARBA00022989"/>
    </source>
</evidence>
<comment type="subcellular location">
    <subcellularLocation>
        <location evidence="1">Cell membrane</location>
        <topology evidence="1">Multi-pass membrane protein</topology>
    </subcellularLocation>
</comment>
<keyword evidence="4" id="KW-1003">Cell membrane</keyword>
<feature type="transmembrane region" description="Helical" evidence="8">
    <location>
        <begin position="38"/>
        <end position="57"/>
    </location>
</feature>
<dbReference type="Pfam" id="PF06826">
    <property type="entry name" value="Asp-Al_Ex"/>
    <property type="match status" value="2"/>
</dbReference>
<dbReference type="InterPro" id="IPR006037">
    <property type="entry name" value="RCK_C"/>
</dbReference>
<keyword evidence="6 8" id="KW-1133">Transmembrane helix</keyword>
<evidence type="ECO:0000313" key="10">
    <source>
        <dbReference type="EMBL" id="PXV69089.1"/>
    </source>
</evidence>
<evidence type="ECO:0000256" key="8">
    <source>
        <dbReference type="SAM" id="Phobius"/>
    </source>
</evidence>
<dbReference type="AlphaFoldDB" id="A0A2V3PU00"/>
<dbReference type="Proteomes" id="UP000247973">
    <property type="component" value="Unassembled WGS sequence"/>
</dbReference>
<dbReference type="NCBIfam" id="TIGR01625">
    <property type="entry name" value="YidE_YbjL_dupl"/>
    <property type="match status" value="2"/>
</dbReference>
<feature type="transmembrane region" description="Helical" evidence="8">
    <location>
        <begin position="12"/>
        <end position="31"/>
    </location>
</feature>
<evidence type="ECO:0000256" key="5">
    <source>
        <dbReference type="ARBA" id="ARBA00022692"/>
    </source>
</evidence>
<evidence type="ECO:0000256" key="4">
    <source>
        <dbReference type="ARBA" id="ARBA00022475"/>
    </source>
</evidence>
<sequence length="558" mass="60633">MDWLLDAIFKPSMIQTVILISVISAIGLQLGKLKIFNISLGITFVFFTGIIVGHFGLEVNRDMLYFAQNFGLIIFVYSLGIQVGPGFFPSLKKGGLRLNMLSMAVVLLGIALTFLIYFTTDISMPNMMGILSGAVTNTPALGAAQQTLRQISPNSTKELADMALACAVAYPLGVVGVILAIAFMRKCFVPQDATSDNKEKKDKSTYVGEFMVTNPAILGRTIKDIMKLSPRKFIISRIWRDGKVTIPASDSTLELNDHVLIISIKSDVELVEVLFGEQEQVDWNKEDIDWNHIDNSHLVSRRIIVTRSKVNGVKLGALRLRNLYGINITRIDRAGIDLLASPDLALQIGDKLTIVGEKAAVDNVAKLLGNELERLKNPNLIAIFIGITLGLLLGAIPFPIPGISIPIKLGIAGGPIIVGILMGAFGPRFRITTYTTQSANLMLRQLGIVVYLACLGLDSGGEFFETLMNGEGLIWIAIGFGLTVIPVLIVGAVAIKALKFDYAKTIGMLCGSMANPMALNYANTTVEGDEPAVAYATVYPVTMFLRIISTQLILLFFM</sequence>
<feature type="transmembrane region" description="Helical" evidence="8">
    <location>
        <begin position="162"/>
        <end position="183"/>
    </location>
</feature>
<feature type="transmembrane region" description="Helical" evidence="8">
    <location>
        <begin position="100"/>
        <end position="118"/>
    </location>
</feature>
<dbReference type="GO" id="GO:0008324">
    <property type="term" value="F:monoatomic cation transmembrane transporter activity"/>
    <property type="evidence" value="ECO:0007669"/>
    <property type="project" value="InterPro"/>
</dbReference>
<dbReference type="GO" id="GO:0005886">
    <property type="term" value="C:plasma membrane"/>
    <property type="evidence" value="ECO:0007669"/>
    <property type="project" value="UniProtKB-SubCell"/>
</dbReference>
<feature type="transmembrane region" description="Helical" evidence="8">
    <location>
        <begin position="63"/>
        <end position="88"/>
    </location>
</feature>
<feature type="domain" description="RCK C-terminal" evidence="9">
    <location>
        <begin position="286"/>
        <end position="370"/>
    </location>
</feature>
<dbReference type="PROSITE" id="PS51202">
    <property type="entry name" value="RCK_C"/>
    <property type="match status" value="2"/>
</dbReference>
<evidence type="ECO:0000313" key="11">
    <source>
        <dbReference type="Proteomes" id="UP000247973"/>
    </source>
</evidence>
<organism evidence="10 11">
    <name type="scientific">Dysgonomonas alginatilytica</name>
    <dbReference type="NCBI Taxonomy" id="1605892"/>
    <lineage>
        <taxon>Bacteria</taxon>
        <taxon>Pseudomonadati</taxon>
        <taxon>Bacteroidota</taxon>
        <taxon>Bacteroidia</taxon>
        <taxon>Bacteroidales</taxon>
        <taxon>Dysgonomonadaceae</taxon>
        <taxon>Dysgonomonas</taxon>
    </lineage>
</organism>
<keyword evidence="7 8" id="KW-0472">Membrane</keyword>
<evidence type="ECO:0000256" key="1">
    <source>
        <dbReference type="ARBA" id="ARBA00004651"/>
    </source>
</evidence>
<dbReference type="SUPFAM" id="SSF116726">
    <property type="entry name" value="TrkA C-terminal domain-like"/>
    <property type="match status" value="2"/>
</dbReference>
<protein>
    <submittedName>
        <fullName evidence="10">AspT/YidE/YbjL antiporter-like protein</fullName>
    </submittedName>
</protein>
<keyword evidence="5 8" id="KW-0812">Transmembrane</keyword>
<dbReference type="Pfam" id="PF02080">
    <property type="entry name" value="TrkA_C"/>
    <property type="match status" value="2"/>
</dbReference>
<dbReference type="GO" id="GO:0006813">
    <property type="term" value="P:potassium ion transport"/>
    <property type="evidence" value="ECO:0007669"/>
    <property type="project" value="InterPro"/>
</dbReference>
<feature type="transmembrane region" description="Helical" evidence="8">
    <location>
        <begin position="441"/>
        <end position="461"/>
    </location>
</feature>
<dbReference type="EMBL" id="QICL01000001">
    <property type="protein sequence ID" value="PXV69089.1"/>
    <property type="molecule type" value="Genomic_DNA"/>
</dbReference>
<keyword evidence="3" id="KW-0813">Transport</keyword>
<dbReference type="PANTHER" id="PTHR30445:SF3">
    <property type="entry name" value="TRANSPORT PROTEIN YIDE-RELATED"/>
    <property type="match status" value="1"/>
</dbReference>
<evidence type="ECO:0000259" key="9">
    <source>
        <dbReference type="PROSITE" id="PS51202"/>
    </source>
</evidence>
<gene>
    <name evidence="10" type="ORF">CLV62_101358</name>
</gene>
<feature type="transmembrane region" description="Helical" evidence="8">
    <location>
        <begin position="406"/>
        <end position="429"/>
    </location>
</feature>
<dbReference type="NCBIfam" id="NF003007">
    <property type="entry name" value="PRK03818.1"/>
    <property type="match status" value="1"/>
</dbReference>
<dbReference type="InterPro" id="IPR036721">
    <property type="entry name" value="RCK_C_sf"/>
</dbReference>
<comment type="similarity">
    <text evidence="2">Belongs to the AAE transporter (TC 2.A.81) family.</text>
</comment>
<name>A0A2V3PU00_9BACT</name>
<feature type="transmembrane region" description="Helical" evidence="8">
    <location>
        <begin position="473"/>
        <end position="495"/>
    </location>
</feature>
<comment type="caution">
    <text evidence="10">The sequence shown here is derived from an EMBL/GenBank/DDBJ whole genome shotgun (WGS) entry which is preliminary data.</text>
</comment>
<dbReference type="Gene3D" id="3.30.70.1450">
    <property type="entry name" value="Regulator of K+ conductance, C-terminal domain"/>
    <property type="match status" value="2"/>
</dbReference>
<accession>A0A2V3PU00</accession>
<dbReference type="OrthoDB" id="9155749at2"/>
<feature type="domain" description="RCK C-terminal" evidence="9">
    <location>
        <begin position="195"/>
        <end position="277"/>
    </location>
</feature>
<dbReference type="InterPro" id="IPR050144">
    <property type="entry name" value="AAE_transporter"/>
</dbReference>
<proteinExistence type="inferred from homology"/>
<dbReference type="RefSeq" id="WP_110309051.1">
    <property type="nucleotide sequence ID" value="NZ_QICL01000001.1"/>
</dbReference>
<evidence type="ECO:0000256" key="3">
    <source>
        <dbReference type="ARBA" id="ARBA00022448"/>
    </source>
</evidence>
<dbReference type="InterPro" id="IPR006512">
    <property type="entry name" value="YidE_YbjL"/>
</dbReference>
<feature type="transmembrane region" description="Helical" evidence="8">
    <location>
        <begin position="380"/>
        <end position="400"/>
    </location>
</feature>
<dbReference type="PANTHER" id="PTHR30445">
    <property type="entry name" value="K(+)_H(+) ANTIPORTER SUBUNIT KHTT"/>
    <property type="match status" value="1"/>
</dbReference>
<evidence type="ECO:0000256" key="7">
    <source>
        <dbReference type="ARBA" id="ARBA00023136"/>
    </source>
</evidence>
<keyword evidence="11" id="KW-1185">Reference proteome</keyword>
<evidence type="ECO:0000256" key="2">
    <source>
        <dbReference type="ARBA" id="ARBA00009854"/>
    </source>
</evidence>
<reference evidence="10 11" key="1">
    <citation type="submission" date="2018-03" db="EMBL/GenBank/DDBJ databases">
        <title>Genomic Encyclopedia of Archaeal and Bacterial Type Strains, Phase II (KMG-II): from individual species to whole genera.</title>
        <authorList>
            <person name="Goeker M."/>
        </authorList>
    </citation>
    <scope>NUCLEOTIDE SEQUENCE [LARGE SCALE GENOMIC DNA]</scope>
    <source>
        <strain evidence="10 11">DSM 100214</strain>
    </source>
</reference>